<dbReference type="PANTHER" id="PTHR47197:SF3">
    <property type="entry name" value="DIHYDRO-HEME D1 DEHYDROGENASE"/>
    <property type="match status" value="1"/>
</dbReference>
<dbReference type="SUPFAM" id="SSF51004">
    <property type="entry name" value="C-terminal (heme d1) domain of cytochrome cd1-nitrite reductase"/>
    <property type="match status" value="1"/>
</dbReference>
<dbReference type="InterPro" id="IPR015943">
    <property type="entry name" value="WD40/YVTN_repeat-like_dom_sf"/>
</dbReference>
<dbReference type="InterPro" id="IPR011964">
    <property type="entry name" value="YVTN_b-propeller_repeat"/>
</dbReference>
<feature type="compositionally biased region" description="Low complexity" evidence="1">
    <location>
        <begin position="62"/>
        <end position="161"/>
    </location>
</feature>
<dbReference type="InterPro" id="IPR051200">
    <property type="entry name" value="Host-pathogen_enzymatic-act"/>
</dbReference>
<dbReference type="InterPro" id="IPR011048">
    <property type="entry name" value="Haem_d1_sf"/>
</dbReference>
<dbReference type="SUPFAM" id="SSF50969">
    <property type="entry name" value="YVTN repeat-like/Quinoprotein amine dehydrogenase"/>
    <property type="match status" value="1"/>
</dbReference>
<evidence type="ECO:0000313" key="3">
    <source>
        <dbReference type="Proteomes" id="UP000287519"/>
    </source>
</evidence>
<sequence>MNTDKHLKHLGELAVAVGIGLAVAPVGTAVAAPSVGDSSTSSSSESSDQTSSDGRTTDRSTDGTSSDRTSSGASRTDSDSSSGGSGSSTTDESTTDSQSTSGTDSQSTSGTDSQSTSGTDSQSTTGTESTSATSNDDVTGSGATTPGTPTAPDSTTPDSSSVLNGGEMPDSGTTADESEQVGSSSAATAPAAIDESGAAIASADPPPARAVTEQSDSSASPAQVQDHDSAPGGDASAPIPPTTPATRSSGTALDPAIAEDPAARGPLPDATAAISEAVPATAPTNITIDATTAPTRPVPDTRIDGPQLRTQALAPSLPTAAVDVASSVVSKVLGALGLRPFLSNDPQVPIESPTFWVLAAAWCRRQEKAVITDASRSLAAAPVTTSEPIESFAVASTVSTLASSASAAGPIVGVPDRSTGAVPVSINSFDYTVTGPPSRGTVTVDATTGGFKYTPTQAARQVAALDPSADYNSFDSFTVTPTSGQSSTPVTVQVPVSAARMQVAQSITVGSNPSGVVSADTISGTKTYVANQGSKSVSVLDANNAVVGSVTVGTSPTGVAANPAGTRVYVTNSVSGNVSVIDTTTNKVVATVKTGTTPSAVAVNPTGTRAYVTNSSSGNVSVINTANNTVVATVKTGTTPSAVAVNRDGTRVYVTNRSSNTVSVIDTANNTVVATVKTGTTPSAVAVSPDGKRVYVTNRSSNTVSVIDTANNTIVGTVAVGSRPTDVRVSPDGSAAYVVSDPDRLTVIDTRTNTVVSTLSFDSPTESGDHSIVLSADGSRMLVTDAADGRVRAVTLTFVNSAPTASWTAGAPRPSDGAVLVTLVDPKDPDGDPVTFSNTAPGSGSVLSDGSTFTYIPTVAARDLALQTPGEDADHFTIALADGQAVTNIVVTVAVSPTQVPDVLEVDSTSIPAGGTPTGAVLVGDRLYVVSEDGFVQVVDRDTNTVVGSPIAVDWASSNIAAAPDADRVYVNSPWAGTVSVIDTTTGTVVDTIYLPTSPDFQGYSLAQELIVSPDGTRLYASGEDGTVSVVDTATNDVITSQPLGYFTDLAVSEDGSRLYGTSGAGISMTSSEPAASVTVIDTESMTAISTLRVGPVWDHTRSSSEFTDVTSSVAINADGTRAYVTYHVSTVERASGGYSNGWFITDETGQTWRVTGGYEVVTVIDVDPSSTTYGTQLATVRLPAGAQDVAVSADGDLLYVSGADGRTVSVVDASTYAVLGTFVTDPDGSTSGSYGPYRVLLVDPDTGTLYVTDYADGKVYAVTGAPGGAPAAVLT</sequence>
<dbReference type="InterPro" id="IPR019405">
    <property type="entry name" value="Lactonase_7-beta_prop"/>
</dbReference>
<dbReference type="PANTHER" id="PTHR47197">
    <property type="entry name" value="PROTEIN NIRF"/>
    <property type="match status" value="1"/>
</dbReference>
<dbReference type="OrthoDB" id="3874231at2"/>
<feature type="compositionally biased region" description="Low complexity" evidence="1">
    <location>
        <begin position="31"/>
        <end position="54"/>
    </location>
</feature>
<dbReference type="AlphaFoldDB" id="A0A402CDQ0"/>
<feature type="compositionally biased region" description="Polar residues" evidence="1">
    <location>
        <begin position="171"/>
        <end position="187"/>
    </location>
</feature>
<feature type="compositionally biased region" description="Polar residues" evidence="1">
    <location>
        <begin position="212"/>
        <end position="223"/>
    </location>
</feature>
<dbReference type="InterPro" id="IPR011044">
    <property type="entry name" value="Quino_amine_DH_bsu"/>
</dbReference>
<dbReference type="Pfam" id="PF10282">
    <property type="entry name" value="Lactonase"/>
    <property type="match status" value="1"/>
</dbReference>
<name>A0A402CDQ0_RHOWR</name>
<dbReference type="Gene3D" id="2.130.10.10">
    <property type="entry name" value="YVTN repeat-like/Quinoprotein amine dehydrogenase"/>
    <property type="match status" value="5"/>
</dbReference>
<dbReference type="SMART" id="SM00320">
    <property type="entry name" value="WD40"/>
    <property type="match status" value="7"/>
</dbReference>
<dbReference type="EMBL" id="BHYM01000046">
    <property type="protein sequence ID" value="GCE41726.1"/>
    <property type="molecule type" value="Genomic_DNA"/>
</dbReference>
<evidence type="ECO:0008006" key="4">
    <source>
        <dbReference type="Google" id="ProtNLM"/>
    </source>
</evidence>
<evidence type="ECO:0000313" key="2">
    <source>
        <dbReference type="EMBL" id="GCE41726.1"/>
    </source>
</evidence>
<dbReference type="InterPro" id="IPR001680">
    <property type="entry name" value="WD40_rpt"/>
</dbReference>
<dbReference type="NCBIfam" id="TIGR02276">
    <property type="entry name" value="beta_rpt_yvtn"/>
    <property type="match status" value="5"/>
</dbReference>
<comment type="caution">
    <text evidence="2">The sequence shown here is derived from an EMBL/GenBank/DDBJ whole genome shotgun (WGS) entry which is preliminary data.</text>
</comment>
<dbReference type="SUPFAM" id="SSF63829">
    <property type="entry name" value="Calcium-dependent phosphotriesterase"/>
    <property type="match status" value="1"/>
</dbReference>
<dbReference type="Proteomes" id="UP000287519">
    <property type="component" value="Unassembled WGS sequence"/>
</dbReference>
<keyword evidence="3" id="KW-1185">Reference proteome</keyword>
<organism evidence="2 3">
    <name type="scientific">Rhodococcus wratislaviensis</name>
    <name type="common">Tsukamurella wratislaviensis</name>
    <dbReference type="NCBI Taxonomy" id="44752"/>
    <lineage>
        <taxon>Bacteria</taxon>
        <taxon>Bacillati</taxon>
        <taxon>Actinomycetota</taxon>
        <taxon>Actinomycetes</taxon>
        <taxon>Mycobacteriales</taxon>
        <taxon>Nocardiaceae</taxon>
        <taxon>Rhodococcus</taxon>
    </lineage>
</organism>
<protein>
    <recommendedName>
        <fullName evidence="4">YVTN family beta-propeller protein</fullName>
    </recommendedName>
</protein>
<proteinExistence type="predicted"/>
<accession>A0A402CDQ0</accession>
<feature type="region of interest" description="Disordered" evidence="1">
    <location>
        <begin position="31"/>
        <end position="252"/>
    </location>
</feature>
<gene>
    <name evidence="2" type="ORF">Rhow_005385</name>
</gene>
<reference evidence="2 3" key="1">
    <citation type="submission" date="2018-11" db="EMBL/GenBank/DDBJ databases">
        <title>Microbial catabolism of amino acid.</title>
        <authorList>
            <person name="Hibi M."/>
            <person name="Ogawa J."/>
        </authorList>
    </citation>
    <scope>NUCLEOTIDE SEQUENCE [LARGE SCALE GENOMIC DNA]</scope>
    <source>
        <strain evidence="2 3">C31-06</strain>
    </source>
</reference>
<dbReference type="RefSeq" id="WP_124393766.1">
    <property type="nucleotide sequence ID" value="NZ_BHYM01000046.1"/>
</dbReference>
<evidence type="ECO:0000256" key="1">
    <source>
        <dbReference type="SAM" id="MobiDB-lite"/>
    </source>
</evidence>